<keyword evidence="1" id="KW-0472">Membrane</keyword>
<reference evidence="3" key="1">
    <citation type="submission" date="2024-01" db="EMBL/GenBank/DDBJ databases">
        <title>Bank of Algae and Cyanobacteria of the Azores (BACA) strain genomes.</title>
        <authorList>
            <person name="Luz R."/>
            <person name="Cordeiro R."/>
            <person name="Fonseca A."/>
            <person name="Goncalves V."/>
        </authorList>
    </citation>
    <scope>NUCLEOTIDE SEQUENCE</scope>
    <source>
        <strain evidence="3">BACA0141</strain>
    </source>
</reference>
<feature type="transmembrane region" description="Helical" evidence="1">
    <location>
        <begin position="259"/>
        <end position="280"/>
    </location>
</feature>
<name>A0AAW9Q644_9CYAN</name>
<keyword evidence="1" id="KW-0812">Transmembrane</keyword>
<feature type="transmembrane region" description="Helical" evidence="1">
    <location>
        <begin position="53"/>
        <end position="74"/>
    </location>
</feature>
<dbReference type="Pfam" id="PF01757">
    <property type="entry name" value="Acyl_transf_3"/>
    <property type="match status" value="1"/>
</dbReference>
<feature type="transmembrane region" description="Helical" evidence="1">
    <location>
        <begin position="311"/>
        <end position="330"/>
    </location>
</feature>
<feature type="domain" description="Acyltransferase 3" evidence="2">
    <location>
        <begin position="9"/>
        <end position="325"/>
    </location>
</feature>
<organism evidence="3 4">
    <name type="scientific">Tumidithrix elongata BACA0141</name>
    <dbReference type="NCBI Taxonomy" id="2716417"/>
    <lineage>
        <taxon>Bacteria</taxon>
        <taxon>Bacillati</taxon>
        <taxon>Cyanobacteriota</taxon>
        <taxon>Cyanophyceae</taxon>
        <taxon>Pseudanabaenales</taxon>
        <taxon>Pseudanabaenaceae</taxon>
        <taxon>Tumidithrix</taxon>
        <taxon>Tumidithrix elongata</taxon>
    </lineage>
</organism>
<gene>
    <name evidence="3" type="ORF">V2H45_21970</name>
</gene>
<proteinExistence type="predicted"/>
<keyword evidence="3" id="KW-0808">Transferase</keyword>
<evidence type="ECO:0000313" key="3">
    <source>
        <dbReference type="EMBL" id="MEE3719414.1"/>
    </source>
</evidence>
<feature type="transmembrane region" description="Helical" evidence="1">
    <location>
        <begin position="287"/>
        <end position="305"/>
    </location>
</feature>
<feature type="transmembrane region" description="Helical" evidence="1">
    <location>
        <begin position="170"/>
        <end position="189"/>
    </location>
</feature>
<keyword evidence="1" id="KW-1133">Transmembrane helix</keyword>
<dbReference type="GO" id="GO:0016747">
    <property type="term" value="F:acyltransferase activity, transferring groups other than amino-acyl groups"/>
    <property type="evidence" value="ECO:0007669"/>
    <property type="project" value="InterPro"/>
</dbReference>
<comment type="caution">
    <text evidence="3">The sequence shown here is derived from an EMBL/GenBank/DDBJ whole genome shotgun (WGS) entry which is preliminary data.</text>
</comment>
<dbReference type="AlphaFoldDB" id="A0AAW9Q644"/>
<keyword evidence="3" id="KW-0012">Acyltransferase</keyword>
<evidence type="ECO:0000256" key="1">
    <source>
        <dbReference type="SAM" id="Phobius"/>
    </source>
</evidence>
<feature type="transmembrane region" description="Helical" evidence="1">
    <location>
        <begin position="95"/>
        <end position="116"/>
    </location>
</feature>
<dbReference type="EMBL" id="JAZBJZ010000131">
    <property type="protein sequence ID" value="MEE3719414.1"/>
    <property type="molecule type" value="Genomic_DNA"/>
</dbReference>
<feature type="transmembrane region" description="Helical" evidence="1">
    <location>
        <begin position="195"/>
        <end position="217"/>
    </location>
</feature>
<feature type="transmembrane region" description="Helical" evidence="1">
    <location>
        <begin position="229"/>
        <end position="247"/>
    </location>
</feature>
<evidence type="ECO:0000313" key="4">
    <source>
        <dbReference type="Proteomes" id="UP001333818"/>
    </source>
</evidence>
<keyword evidence="4" id="KW-1185">Reference proteome</keyword>
<dbReference type="RefSeq" id="WP_330485850.1">
    <property type="nucleotide sequence ID" value="NZ_JAZBJZ010000131.1"/>
</dbReference>
<feature type="transmembrane region" description="Helical" evidence="1">
    <location>
        <begin position="9"/>
        <end position="27"/>
    </location>
</feature>
<dbReference type="InterPro" id="IPR002656">
    <property type="entry name" value="Acyl_transf_3_dom"/>
</dbReference>
<accession>A0AAW9Q644</accession>
<sequence>MEFTRKSTNIAKGIAICLMFANHLYTFKDRLLHGNSYIPIIPFFDTESYIGSFGKICISMFLFLSGYGMFLGYIRSQRNVLSYSINKLKDFYVTYWFYFLIFIPIGIIFFKHVTFWQSSEIRYSSEPLVFLANFLGLSSTYNSEWWFVHIFVTTTIVVFPIYAKLAQRNIILLCLLSLSLFLLCLKLNINRYDDIFGFTFWQISFALGIVCAQLKFFSSHLIQDFDKHGWILIFPGLIFCFIFRLRFGGTFSDFLIVPFFIYFTVRAVSILNLSTVFSYLGKYSFQLWLIHTFFCYYYFQDIIYFPKWSPFIFAFLTGMSICSVLGIEYLRSFLQFEQLMTACTEKAKKLWLHLKFTRRQ</sequence>
<evidence type="ECO:0000259" key="2">
    <source>
        <dbReference type="Pfam" id="PF01757"/>
    </source>
</evidence>
<feature type="transmembrane region" description="Helical" evidence="1">
    <location>
        <begin position="145"/>
        <end position="163"/>
    </location>
</feature>
<dbReference type="Proteomes" id="UP001333818">
    <property type="component" value="Unassembled WGS sequence"/>
</dbReference>
<protein>
    <submittedName>
        <fullName evidence="3">Acyltransferase family protein</fullName>
    </submittedName>
</protein>